<dbReference type="Proteomes" id="UP000236745">
    <property type="component" value="Unassembled WGS sequence"/>
</dbReference>
<organism evidence="2 3">
    <name type="scientific">Marinobacterium lutimaris</name>
    <dbReference type="NCBI Taxonomy" id="568106"/>
    <lineage>
        <taxon>Bacteria</taxon>
        <taxon>Pseudomonadati</taxon>
        <taxon>Pseudomonadota</taxon>
        <taxon>Gammaproteobacteria</taxon>
        <taxon>Oceanospirillales</taxon>
        <taxon>Oceanospirillaceae</taxon>
        <taxon>Marinobacterium</taxon>
    </lineage>
</organism>
<name>A0A1H5YDQ4_9GAMM</name>
<proteinExistence type="predicted"/>
<evidence type="ECO:0000313" key="2">
    <source>
        <dbReference type="EMBL" id="SEG21780.1"/>
    </source>
</evidence>
<dbReference type="OrthoDB" id="9993343at2"/>
<keyword evidence="3" id="KW-1185">Reference proteome</keyword>
<dbReference type="RefSeq" id="WP_104002587.1">
    <property type="nucleotide sequence ID" value="NZ_FNVQ01000001.1"/>
</dbReference>
<protein>
    <submittedName>
        <fullName evidence="2">Uncharacterized protein</fullName>
    </submittedName>
</protein>
<dbReference type="AlphaFoldDB" id="A0A1H5YDQ4"/>
<accession>A0A1H5YDQ4</accession>
<sequence length="104" mass="11637">MSNVTMHVKLPPTQAGKLLQKSMKLEKKVAELTDEIERLKQECNRLKAREDAMCDLQYAEGAKRGFVWGQHDDNAALAACVDGRIPEATRQLKVLRASAEEVKS</sequence>
<keyword evidence="1" id="KW-0175">Coiled coil</keyword>
<reference evidence="2 3" key="1">
    <citation type="submission" date="2016-10" db="EMBL/GenBank/DDBJ databases">
        <authorList>
            <person name="de Groot N.N."/>
        </authorList>
    </citation>
    <scope>NUCLEOTIDE SEQUENCE [LARGE SCALE GENOMIC DNA]</scope>
    <source>
        <strain evidence="2 3">DSM 22012</strain>
    </source>
</reference>
<feature type="coiled-coil region" evidence="1">
    <location>
        <begin position="15"/>
        <end position="56"/>
    </location>
</feature>
<dbReference type="EMBL" id="FNVQ01000001">
    <property type="protein sequence ID" value="SEG21780.1"/>
    <property type="molecule type" value="Genomic_DNA"/>
</dbReference>
<gene>
    <name evidence="2" type="ORF">SAMN05444390_1011706</name>
</gene>
<evidence type="ECO:0000256" key="1">
    <source>
        <dbReference type="SAM" id="Coils"/>
    </source>
</evidence>
<evidence type="ECO:0000313" key="3">
    <source>
        <dbReference type="Proteomes" id="UP000236745"/>
    </source>
</evidence>